<keyword evidence="4" id="KW-0521">NADP</keyword>
<feature type="binding site" evidence="11">
    <location>
        <begin position="62"/>
        <end position="63"/>
    </location>
    <ligand>
        <name>NAD(+)</name>
        <dbReference type="ChEBI" id="CHEBI:57540"/>
    </ligand>
</feature>
<evidence type="ECO:0000256" key="1">
    <source>
        <dbReference type="ARBA" id="ARBA00006484"/>
    </source>
</evidence>
<name>A0A060T1F8_BLAAD</name>
<dbReference type="EMBL" id="LT838838">
    <property type="protein sequence ID" value="SMD46939.1"/>
    <property type="molecule type" value="Genomic_DNA"/>
</dbReference>
<dbReference type="InterPro" id="IPR036291">
    <property type="entry name" value="NAD(P)-bd_dom_sf"/>
</dbReference>
<evidence type="ECO:0000256" key="11">
    <source>
        <dbReference type="PIRSR" id="PIRSR614007-2"/>
    </source>
</evidence>
<accession>A0A060T1F8</accession>
<dbReference type="EMBL" id="HG937691">
    <property type="protein sequence ID" value="CDP33036.1"/>
    <property type="molecule type" value="Genomic_DNA"/>
</dbReference>
<dbReference type="FunFam" id="3.40.50.720:FF:000084">
    <property type="entry name" value="Short-chain dehydrogenase reductase"/>
    <property type="match status" value="1"/>
</dbReference>
<dbReference type="SMR" id="A0A060T1F8"/>
<dbReference type="PANTHER" id="PTHR42760:SF121">
    <property type="entry name" value="3-OXOACYL-(ACYL-CARRIER-PROTEIN) REDUCTASE"/>
    <property type="match status" value="1"/>
</dbReference>
<reference evidence="14" key="1">
    <citation type="submission" date="2014-02" db="EMBL/GenBank/DDBJ databases">
        <authorList>
            <person name="Genoscope - CEA"/>
        </authorList>
    </citation>
    <scope>NUCLEOTIDE SEQUENCE</scope>
    <source>
        <strain evidence="14">LS3</strain>
    </source>
</reference>
<dbReference type="InterPro" id="IPR014007">
    <property type="entry name" value="23BDH"/>
</dbReference>
<dbReference type="Pfam" id="PF00106">
    <property type="entry name" value="adh_short"/>
    <property type="match status" value="1"/>
</dbReference>
<feature type="active site" description="Proton acceptor" evidence="10">
    <location>
        <position position="156"/>
    </location>
</feature>
<evidence type="ECO:0000313" key="15">
    <source>
        <dbReference type="EMBL" id="SMD46939.1"/>
    </source>
</evidence>
<reference evidence="14" key="2">
    <citation type="submission" date="2014-06" db="EMBL/GenBank/DDBJ databases">
        <title>The complete genome of Blastobotrys (Arxula) adeninivorans LS3 - a yeast of biotechnological interest.</title>
        <authorList>
            <person name="Kunze G."/>
            <person name="Gaillardin C."/>
            <person name="Czernicka M."/>
            <person name="Durrens P."/>
            <person name="Martin T."/>
            <person name="Boer E."/>
            <person name="Gabaldon T."/>
            <person name="Cruz J."/>
            <person name="Talla E."/>
            <person name="Marck C."/>
            <person name="Goffeau A."/>
            <person name="Barbe V."/>
            <person name="Baret P."/>
            <person name="Baronian K."/>
            <person name="Beier S."/>
            <person name="Bleykasten C."/>
            <person name="Bode R."/>
            <person name="Casaregola S."/>
            <person name="Despons L."/>
            <person name="Fairhead C."/>
            <person name="Giersberg M."/>
            <person name="Gierski P."/>
            <person name="Hahnel U."/>
            <person name="Hartmann A."/>
            <person name="Jankowska D."/>
            <person name="Jubin C."/>
            <person name="Jung P."/>
            <person name="Lafontaine I."/>
            <person name="Leh-Louis V."/>
            <person name="Lemaire M."/>
            <person name="Marcet-Houben M."/>
            <person name="Mascher M."/>
            <person name="Morel G."/>
            <person name="Richard G.-F."/>
            <person name="Riechen J."/>
            <person name="Sacerdot C."/>
            <person name="Sarkar A."/>
            <person name="Savel G."/>
            <person name="Schacherer J."/>
            <person name="Sherman D."/>
            <person name="Straub M.-L."/>
            <person name="Stein N."/>
            <person name="Thierry A."/>
            <person name="Trautwein-Schult A."/>
            <person name="Westhof E."/>
            <person name="Worch S."/>
            <person name="Dujon B."/>
            <person name="Souciet J.-L."/>
            <person name="Wincker P."/>
            <person name="Scholz U."/>
            <person name="Neuveglise N."/>
        </authorList>
    </citation>
    <scope>NUCLEOTIDE SEQUENCE</scope>
    <source>
        <strain evidence="14">LS3</strain>
    </source>
</reference>
<dbReference type="GO" id="GO:0052588">
    <property type="term" value="F:diacetyl reductase ((S)-acetoin forming) (NAD+) activity"/>
    <property type="evidence" value="ECO:0007669"/>
    <property type="project" value="UniProtKB-EC"/>
</dbReference>
<gene>
    <name evidence="15" type="primary">ABDH1</name>
    <name evidence="14" type="ORF">GNLVRS02_ARAD1A00308g</name>
</gene>
<feature type="binding site" evidence="11">
    <location>
        <position position="156"/>
    </location>
    <ligand>
        <name>NAD(+)</name>
        <dbReference type="ChEBI" id="CHEBI:57540"/>
    </ligand>
</feature>
<feature type="domain" description="Ketoreductase" evidence="13">
    <location>
        <begin position="4"/>
        <end position="187"/>
    </location>
</feature>
<dbReference type="PRINTS" id="PR00080">
    <property type="entry name" value="SDRFAMILY"/>
</dbReference>
<dbReference type="SUPFAM" id="SSF51735">
    <property type="entry name" value="NAD(P)-binding Rossmann-fold domains"/>
    <property type="match status" value="1"/>
</dbReference>
<dbReference type="AlphaFoldDB" id="A0A060T1F8"/>
<dbReference type="NCBIfam" id="TIGR02415">
    <property type="entry name" value="23BDH"/>
    <property type="match status" value="1"/>
</dbReference>
<dbReference type="Gene3D" id="3.40.50.720">
    <property type="entry name" value="NAD(P)-binding Rossmann-like Domain"/>
    <property type="match status" value="1"/>
</dbReference>
<feature type="binding site" evidence="11">
    <location>
        <begin position="186"/>
        <end position="191"/>
    </location>
    <ligand>
        <name>NAD(+)</name>
        <dbReference type="ChEBI" id="CHEBI:57540"/>
    </ligand>
</feature>
<evidence type="ECO:0000256" key="8">
    <source>
        <dbReference type="ARBA" id="ARBA00031758"/>
    </source>
</evidence>
<dbReference type="EC" id="1.1.1.304" evidence="2"/>
<comment type="similarity">
    <text evidence="1 12">Belongs to the short-chain dehydrogenases/reductases (SDR) family.</text>
</comment>
<dbReference type="InterPro" id="IPR020904">
    <property type="entry name" value="Sc_DH/Rdtase_CS"/>
</dbReference>
<dbReference type="PANTHER" id="PTHR42760">
    <property type="entry name" value="SHORT-CHAIN DEHYDROGENASES/REDUCTASES FAMILY MEMBER"/>
    <property type="match status" value="1"/>
</dbReference>
<evidence type="ECO:0000256" key="9">
    <source>
        <dbReference type="ARBA" id="ARBA00047315"/>
    </source>
</evidence>
<evidence type="ECO:0000256" key="5">
    <source>
        <dbReference type="ARBA" id="ARBA00023002"/>
    </source>
</evidence>
<organism evidence="14">
    <name type="scientific">Blastobotrys adeninivorans</name>
    <name type="common">Yeast</name>
    <name type="synonym">Arxula adeninivorans</name>
    <dbReference type="NCBI Taxonomy" id="409370"/>
    <lineage>
        <taxon>Eukaryota</taxon>
        <taxon>Fungi</taxon>
        <taxon>Dikarya</taxon>
        <taxon>Ascomycota</taxon>
        <taxon>Saccharomycotina</taxon>
        <taxon>Dipodascomycetes</taxon>
        <taxon>Dipodascales</taxon>
        <taxon>Trichomonascaceae</taxon>
        <taxon>Blastobotrys</taxon>
    </lineage>
</organism>
<protein>
    <recommendedName>
        <fullName evidence="3">Diacetyl reductase [(S)-acetoin forming]</fullName>
        <ecNumber evidence="2">1.1.1.304</ecNumber>
    </recommendedName>
    <alternativeName>
        <fullName evidence="7">Acetoin(diacetyl) reductase</fullName>
    </alternativeName>
    <alternativeName>
        <fullName evidence="8">Meso-2,3-butanediol dehydrogenase</fullName>
    </alternativeName>
</protein>
<dbReference type="InterPro" id="IPR002347">
    <property type="entry name" value="SDR_fam"/>
</dbReference>
<sequence>MSLRTALITGASRGIGRAIANRLAQDGFNIAVADLPRQENEGLKVCQEIKGLGLNSTWIPLDVTDKAQMDNAMDVTYDELKSLDVVVNNAGLCIVTGIEELTADQLKDMWEVNVNGTLYGIQAAARKWTQLSQRGGKIINASSVAGHVGVPTLAGYCSAKFAVKGLTQAAARELANKGITVNSYCPGPVETKMFDYIVKKSLELGVYKTEQEVWNAHLGGCALQRPATSDDISNLVSFLASKDSSYITGQSIIVDGGNIFR</sequence>
<keyword evidence="5" id="KW-0560">Oxidoreductase</keyword>
<evidence type="ECO:0000313" key="14">
    <source>
        <dbReference type="EMBL" id="CDP33036.1"/>
    </source>
</evidence>
<evidence type="ECO:0000256" key="6">
    <source>
        <dbReference type="ARBA" id="ARBA00023027"/>
    </source>
</evidence>
<comment type="catalytic activity">
    <reaction evidence="9">
        <text>(S)-acetoin + NAD(+) = diacetyl + NADH + H(+)</text>
        <dbReference type="Rhea" id="RHEA:27286"/>
        <dbReference type="ChEBI" id="CHEBI:15378"/>
        <dbReference type="ChEBI" id="CHEBI:15687"/>
        <dbReference type="ChEBI" id="CHEBI:16583"/>
        <dbReference type="ChEBI" id="CHEBI:57540"/>
        <dbReference type="ChEBI" id="CHEBI:57945"/>
        <dbReference type="EC" id="1.1.1.304"/>
    </reaction>
</comment>
<evidence type="ECO:0000256" key="12">
    <source>
        <dbReference type="RuleBase" id="RU000363"/>
    </source>
</evidence>
<dbReference type="PRINTS" id="PR00081">
    <property type="entry name" value="GDHRDH"/>
</dbReference>
<dbReference type="SMART" id="SM00822">
    <property type="entry name" value="PKS_KR"/>
    <property type="match status" value="1"/>
</dbReference>
<dbReference type="PROSITE" id="PS00061">
    <property type="entry name" value="ADH_SHORT"/>
    <property type="match status" value="1"/>
</dbReference>
<keyword evidence="6 11" id="KW-0520">NAD</keyword>
<evidence type="ECO:0000256" key="2">
    <source>
        <dbReference type="ARBA" id="ARBA00012848"/>
    </source>
</evidence>
<dbReference type="GO" id="GO:0045150">
    <property type="term" value="P:acetoin catabolic process"/>
    <property type="evidence" value="ECO:0007669"/>
    <property type="project" value="InterPro"/>
</dbReference>
<dbReference type="GO" id="GO:0048038">
    <property type="term" value="F:quinone binding"/>
    <property type="evidence" value="ECO:0007669"/>
    <property type="project" value="TreeGrafter"/>
</dbReference>
<reference evidence="15" key="3">
    <citation type="submission" date="2017-04" db="EMBL/GenBank/DDBJ databases">
        <authorList>
            <person name="Afonso C.L."/>
            <person name="Miller P.J."/>
            <person name="Scott M.A."/>
            <person name="Spackman E."/>
            <person name="Goraichik I."/>
            <person name="Dimitrov K.M."/>
            <person name="Suarez D.L."/>
            <person name="Swayne D.E."/>
        </authorList>
    </citation>
    <scope>NUCLEOTIDE SEQUENCE</scope>
</reference>
<feature type="binding site" evidence="11">
    <location>
        <position position="34"/>
    </location>
    <ligand>
        <name>NAD(+)</name>
        <dbReference type="ChEBI" id="CHEBI:57540"/>
    </ligand>
</feature>
<evidence type="ECO:0000259" key="13">
    <source>
        <dbReference type="SMART" id="SM00822"/>
    </source>
</evidence>
<dbReference type="InterPro" id="IPR057326">
    <property type="entry name" value="KR_dom"/>
</dbReference>
<feature type="binding site" evidence="11">
    <location>
        <position position="89"/>
    </location>
    <ligand>
        <name>NAD(+)</name>
        <dbReference type="ChEBI" id="CHEBI:57540"/>
    </ligand>
</feature>
<evidence type="ECO:0000256" key="7">
    <source>
        <dbReference type="ARBA" id="ARBA00029989"/>
    </source>
</evidence>
<dbReference type="GO" id="GO:0006633">
    <property type="term" value="P:fatty acid biosynthetic process"/>
    <property type="evidence" value="ECO:0007669"/>
    <property type="project" value="TreeGrafter"/>
</dbReference>
<evidence type="ECO:0000256" key="4">
    <source>
        <dbReference type="ARBA" id="ARBA00022857"/>
    </source>
</evidence>
<evidence type="ECO:0000256" key="3">
    <source>
        <dbReference type="ARBA" id="ARBA00016110"/>
    </source>
</evidence>
<proteinExistence type="inferred from homology"/>
<feature type="binding site" evidence="11">
    <location>
        <position position="160"/>
    </location>
    <ligand>
        <name>NAD(+)</name>
        <dbReference type="ChEBI" id="CHEBI:57540"/>
    </ligand>
</feature>
<evidence type="ECO:0000256" key="10">
    <source>
        <dbReference type="PIRSR" id="PIRSR614007-1"/>
    </source>
</evidence>